<dbReference type="EMBL" id="ML178817">
    <property type="protein sequence ID" value="TFL04922.1"/>
    <property type="molecule type" value="Genomic_DNA"/>
</dbReference>
<keyword evidence="2" id="KW-1185">Reference proteome</keyword>
<reference evidence="1 2" key="1">
    <citation type="journal article" date="2019" name="Nat. Ecol. Evol.">
        <title>Megaphylogeny resolves global patterns of mushroom evolution.</title>
        <authorList>
            <person name="Varga T."/>
            <person name="Krizsan K."/>
            <person name="Foldi C."/>
            <person name="Dima B."/>
            <person name="Sanchez-Garcia M."/>
            <person name="Sanchez-Ramirez S."/>
            <person name="Szollosi G.J."/>
            <person name="Szarkandi J.G."/>
            <person name="Papp V."/>
            <person name="Albert L."/>
            <person name="Andreopoulos W."/>
            <person name="Angelini C."/>
            <person name="Antonin V."/>
            <person name="Barry K.W."/>
            <person name="Bougher N.L."/>
            <person name="Buchanan P."/>
            <person name="Buyck B."/>
            <person name="Bense V."/>
            <person name="Catcheside P."/>
            <person name="Chovatia M."/>
            <person name="Cooper J."/>
            <person name="Damon W."/>
            <person name="Desjardin D."/>
            <person name="Finy P."/>
            <person name="Geml J."/>
            <person name="Haridas S."/>
            <person name="Hughes K."/>
            <person name="Justo A."/>
            <person name="Karasinski D."/>
            <person name="Kautmanova I."/>
            <person name="Kiss B."/>
            <person name="Kocsube S."/>
            <person name="Kotiranta H."/>
            <person name="LaButti K.M."/>
            <person name="Lechner B.E."/>
            <person name="Liimatainen K."/>
            <person name="Lipzen A."/>
            <person name="Lukacs Z."/>
            <person name="Mihaltcheva S."/>
            <person name="Morgado L.N."/>
            <person name="Niskanen T."/>
            <person name="Noordeloos M.E."/>
            <person name="Ohm R.A."/>
            <person name="Ortiz-Santana B."/>
            <person name="Ovrebo C."/>
            <person name="Racz N."/>
            <person name="Riley R."/>
            <person name="Savchenko A."/>
            <person name="Shiryaev A."/>
            <person name="Soop K."/>
            <person name="Spirin V."/>
            <person name="Szebenyi C."/>
            <person name="Tomsovsky M."/>
            <person name="Tulloss R.E."/>
            <person name="Uehling J."/>
            <person name="Grigoriev I.V."/>
            <person name="Vagvolgyi C."/>
            <person name="Papp T."/>
            <person name="Martin F.M."/>
            <person name="Miettinen O."/>
            <person name="Hibbett D.S."/>
            <person name="Nagy L.G."/>
        </authorList>
    </citation>
    <scope>NUCLEOTIDE SEQUENCE [LARGE SCALE GENOMIC DNA]</scope>
    <source>
        <strain evidence="1 2">CBS 309.79</strain>
    </source>
</reference>
<name>A0A5C3QSR3_9AGAR</name>
<accession>A0A5C3QSR3</accession>
<dbReference type="Proteomes" id="UP000305067">
    <property type="component" value="Unassembled WGS sequence"/>
</dbReference>
<evidence type="ECO:0000313" key="2">
    <source>
        <dbReference type="Proteomes" id="UP000305067"/>
    </source>
</evidence>
<dbReference type="AlphaFoldDB" id="A0A5C3QSR3"/>
<feature type="non-terminal residue" evidence="1">
    <location>
        <position position="1"/>
    </location>
</feature>
<organism evidence="1 2">
    <name type="scientific">Pterulicium gracile</name>
    <dbReference type="NCBI Taxonomy" id="1884261"/>
    <lineage>
        <taxon>Eukaryota</taxon>
        <taxon>Fungi</taxon>
        <taxon>Dikarya</taxon>
        <taxon>Basidiomycota</taxon>
        <taxon>Agaricomycotina</taxon>
        <taxon>Agaricomycetes</taxon>
        <taxon>Agaricomycetidae</taxon>
        <taxon>Agaricales</taxon>
        <taxon>Pleurotineae</taxon>
        <taxon>Pterulaceae</taxon>
        <taxon>Pterulicium</taxon>
    </lineage>
</organism>
<evidence type="ECO:0000313" key="1">
    <source>
        <dbReference type="EMBL" id="TFL04922.1"/>
    </source>
</evidence>
<proteinExistence type="predicted"/>
<protein>
    <submittedName>
        <fullName evidence="1">Uncharacterized protein</fullName>
    </submittedName>
</protein>
<sequence length="85" mass="10136">MYHIVFHIHFHRYPTNSIPPQTNSPQRGCPRHSASNVFRTRMPALLSPPPRHWDLSHPILLSTFCLRNGVFRRRRTSNRRPCRPR</sequence>
<gene>
    <name evidence="1" type="ORF">BDV98DRAFT_561185</name>
</gene>